<evidence type="ECO:0000313" key="1">
    <source>
        <dbReference type="EMBL" id="MBB2930139.1"/>
    </source>
</evidence>
<proteinExistence type="predicted"/>
<gene>
    <name evidence="1" type="ORF">FHX59_004587</name>
</gene>
<evidence type="ECO:0000313" key="2">
    <source>
        <dbReference type="Proteomes" id="UP000533533"/>
    </source>
</evidence>
<dbReference type="RefSeq" id="WP_165822930.1">
    <property type="nucleotide sequence ID" value="NZ_JACHVZ010000012.1"/>
</dbReference>
<accession>A0ABR6FRS6</accession>
<sequence>MASSNPNHDGVRCLVKSTWRTRRVLPDAPRQHEHAARRRFDFWRLVASVETHTTAIGVELIDPGQWIDVDTFWLERPTLQYRRACGTRMWPYRPATHRTTRWRLQERSDIARSMRETVSKAVESGVLEALGDDGRPYARLREPLGRYFIERTKWEWFARLTWGEWIGTRRVTADAARPPAGEWTDARLATMADAHAALLAGNVRNATQQLAKQHGVSDRQIRKLLKRARESPRVLLLRKRK</sequence>
<dbReference type="Proteomes" id="UP000533533">
    <property type="component" value="Unassembled WGS sequence"/>
</dbReference>
<comment type="caution">
    <text evidence="1">The sequence shown here is derived from an EMBL/GenBank/DDBJ whole genome shotgun (WGS) entry which is preliminary data.</text>
</comment>
<evidence type="ECO:0008006" key="3">
    <source>
        <dbReference type="Google" id="ProtNLM"/>
    </source>
</evidence>
<dbReference type="EMBL" id="JACHVZ010000012">
    <property type="protein sequence ID" value="MBB2930139.1"/>
    <property type="molecule type" value="Genomic_DNA"/>
</dbReference>
<reference evidence="1 2" key="1">
    <citation type="submission" date="2020-08" db="EMBL/GenBank/DDBJ databases">
        <title>Genomic Encyclopedia of Type Strains, Phase IV (KMG-V): Genome sequencing to study the core and pangenomes of soil and plant-associated prokaryotes.</title>
        <authorList>
            <person name="Whitman W."/>
        </authorList>
    </citation>
    <scope>NUCLEOTIDE SEQUENCE [LARGE SCALE GENOMIC DNA]</scope>
    <source>
        <strain evidence="1 2">SRMrh-85</strain>
    </source>
</reference>
<protein>
    <recommendedName>
        <fullName evidence="3">Transposase</fullName>
    </recommendedName>
</protein>
<keyword evidence="2" id="KW-1185">Reference proteome</keyword>
<name>A0ABR6FRS6_9BURK</name>
<organism evidence="1 2">
    <name type="scientific">Paraburkholderia silvatlantica</name>
    <dbReference type="NCBI Taxonomy" id="321895"/>
    <lineage>
        <taxon>Bacteria</taxon>
        <taxon>Pseudomonadati</taxon>
        <taxon>Pseudomonadota</taxon>
        <taxon>Betaproteobacteria</taxon>
        <taxon>Burkholderiales</taxon>
        <taxon>Burkholderiaceae</taxon>
        <taxon>Paraburkholderia</taxon>
    </lineage>
</organism>